<dbReference type="OMA" id="NQQVSGW"/>
<evidence type="ECO:0000256" key="1">
    <source>
        <dbReference type="SAM" id="MobiDB-lite"/>
    </source>
</evidence>
<name>A0A3Q3VQ71_MOLML</name>
<dbReference type="Gene3D" id="3.30.1330.30">
    <property type="match status" value="1"/>
</dbReference>
<dbReference type="GO" id="GO:0000172">
    <property type="term" value="C:ribonuclease MRP complex"/>
    <property type="evidence" value="ECO:0007669"/>
    <property type="project" value="InterPro"/>
</dbReference>
<keyword evidence="4" id="KW-1185">Reference proteome</keyword>
<dbReference type="PANTHER" id="PTHR46948:SF1">
    <property type="entry name" value="RIBONUCLEASE P PROTEIN SUBUNIT P38"/>
    <property type="match status" value="1"/>
</dbReference>
<dbReference type="AlphaFoldDB" id="A0A3Q3VQ71"/>
<evidence type="ECO:0000313" key="3">
    <source>
        <dbReference type="Ensembl" id="ENSMMOP00000004316.1"/>
    </source>
</evidence>
<accession>A0A3Q3VQ71</accession>
<dbReference type="Pfam" id="PF01248">
    <property type="entry name" value="Ribosomal_L7Ae"/>
    <property type="match status" value="1"/>
</dbReference>
<dbReference type="GO" id="GO:0004526">
    <property type="term" value="F:ribonuclease P activity"/>
    <property type="evidence" value="ECO:0007669"/>
    <property type="project" value="TreeGrafter"/>
</dbReference>
<dbReference type="InterPro" id="IPR004038">
    <property type="entry name" value="Ribosomal_eL8/eL30/eS12/Gad45"/>
</dbReference>
<feature type="region of interest" description="Disordered" evidence="1">
    <location>
        <begin position="1"/>
        <end position="28"/>
    </location>
</feature>
<evidence type="ECO:0000259" key="2">
    <source>
        <dbReference type="Pfam" id="PF01248"/>
    </source>
</evidence>
<reference evidence="3" key="2">
    <citation type="submission" date="2025-09" db="UniProtKB">
        <authorList>
            <consortium name="Ensembl"/>
        </authorList>
    </citation>
    <scope>IDENTIFICATION</scope>
</reference>
<reference evidence="3" key="1">
    <citation type="submission" date="2025-08" db="UniProtKB">
        <authorList>
            <consortium name="Ensembl"/>
        </authorList>
    </citation>
    <scope>IDENTIFICATION</scope>
</reference>
<dbReference type="Proteomes" id="UP000261620">
    <property type="component" value="Unplaced"/>
</dbReference>
<dbReference type="GO" id="GO:0001682">
    <property type="term" value="P:tRNA 5'-leader removal"/>
    <property type="evidence" value="ECO:0007669"/>
    <property type="project" value="InterPro"/>
</dbReference>
<dbReference type="GO" id="GO:0005655">
    <property type="term" value="C:nucleolar ribonuclease P complex"/>
    <property type="evidence" value="ECO:0007669"/>
    <property type="project" value="InterPro"/>
</dbReference>
<organism evidence="3 4">
    <name type="scientific">Mola mola</name>
    <name type="common">Ocean sunfish</name>
    <name type="synonym">Tetraodon mola</name>
    <dbReference type="NCBI Taxonomy" id="94237"/>
    <lineage>
        <taxon>Eukaryota</taxon>
        <taxon>Metazoa</taxon>
        <taxon>Chordata</taxon>
        <taxon>Craniata</taxon>
        <taxon>Vertebrata</taxon>
        <taxon>Euteleostomi</taxon>
        <taxon>Actinopterygii</taxon>
        <taxon>Neopterygii</taxon>
        <taxon>Teleostei</taxon>
        <taxon>Neoteleostei</taxon>
        <taxon>Acanthomorphata</taxon>
        <taxon>Eupercaria</taxon>
        <taxon>Tetraodontiformes</taxon>
        <taxon>Molidae</taxon>
        <taxon>Mola</taxon>
    </lineage>
</organism>
<dbReference type="SUPFAM" id="SSF55315">
    <property type="entry name" value="L30e-like"/>
    <property type="match status" value="1"/>
</dbReference>
<dbReference type="GO" id="GO:0033204">
    <property type="term" value="F:ribonuclease P RNA binding"/>
    <property type="evidence" value="ECO:0007669"/>
    <property type="project" value="TreeGrafter"/>
</dbReference>
<protein>
    <recommendedName>
        <fullName evidence="2">Ribosomal protein eL8/eL30/eS12/Gadd45 domain-containing protein</fullName>
    </recommendedName>
</protein>
<sequence length="268" mass="30030">MATAGKLGKRENKRHIPAKTSFTSPLTSTWSPLPQEDMNFILKTLKNKLIATGLEKKELKVFRRWGKKRDHKPAPAESVLQDSPKNGWTDVAARQQLAIGINEATKALERNELKLLLVCTSVKPKHMTDHLIALSATRSVPACQVPRLSQSISEPLKLKSVLALGFRRCASKEDEVFADTVDAIAPRVLPLHVPWLQDAAPRVKPEDPVDVVEEVDVIDKRGQKRKLKTEYEDVRESASSATLQLLKVKKIVANPARKRKRNAKPPWL</sequence>
<dbReference type="PANTHER" id="PTHR46948">
    <property type="entry name" value="RIBONUCLEASE P PROTEIN SUBUNIT P38"/>
    <property type="match status" value="1"/>
</dbReference>
<dbReference type="InterPro" id="IPR042848">
    <property type="entry name" value="Rpp38"/>
</dbReference>
<dbReference type="STRING" id="94237.ENSMMOP00000004316"/>
<feature type="domain" description="Ribosomal protein eL8/eL30/eS12/Gadd45" evidence="2">
    <location>
        <begin position="93"/>
        <end position="147"/>
    </location>
</feature>
<evidence type="ECO:0000313" key="4">
    <source>
        <dbReference type="Proteomes" id="UP000261620"/>
    </source>
</evidence>
<dbReference type="GO" id="GO:0001650">
    <property type="term" value="C:fibrillar center"/>
    <property type="evidence" value="ECO:0007669"/>
    <property type="project" value="TreeGrafter"/>
</dbReference>
<dbReference type="InterPro" id="IPR029064">
    <property type="entry name" value="Ribosomal_eL30-like_sf"/>
</dbReference>
<proteinExistence type="predicted"/>
<dbReference type="Ensembl" id="ENSMMOT00000004394.1">
    <property type="protein sequence ID" value="ENSMMOP00000004316.1"/>
    <property type="gene ID" value="ENSMMOG00000003446.1"/>
</dbReference>